<feature type="compositionally biased region" description="Low complexity" evidence="1">
    <location>
        <begin position="53"/>
        <end position="64"/>
    </location>
</feature>
<reference evidence="3" key="1">
    <citation type="journal article" date="2019" name="Int. J. Syst. Evol. Microbiol.">
        <title>The Global Catalogue of Microorganisms (GCM) 10K type strain sequencing project: providing services to taxonomists for standard genome sequencing and annotation.</title>
        <authorList>
            <consortium name="The Broad Institute Genomics Platform"/>
            <consortium name="The Broad Institute Genome Sequencing Center for Infectious Disease"/>
            <person name="Wu L."/>
            <person name="Ma J."/>
        </authorList>
    </citation>
    <scope>NUCLEOTIDE SEQUENCE [LARGE SCALE GENOMIC DNA]</scope>
    <source>
        <strain evidence="3">JCM 4505</strain>
    </source>
</reference>
<evidence type="ECO:0000313" key="2">
    <source>
        <dbReference type="EMBL" id="GAA0292592.1"/>
    </source>
</evidence>
<organism evidence="2 3">
    <name type="scientific">Streptomyces polychromogenes</name>
    <dbReference type="NCBI Taxonomy" id="67342"/>
    <lineage>
        <taxon>Bacteria</taxon>
        <taxon>Bacillati</taxon>
        <taxon>Actinomycetota</taxon>
        <taxon>Actinomycetes</taxon>
        <taxon>Kitasatosporales</taxon>
        <taxon>Streptomycetaceae</taxon>
        <taxon>Streptomyces</taxon>
    </lineage>
</organism>
<proteinExistence type="predicted"/>
<dbReference type="EMBL" id="BAAABV010000016">
    <property type="protein sequence ID" value="GAA0292592.1"/>
    <property type="molecule type" value="Genomic_DNA"/>
</dbReference>
<sequence length="64" mass="6542">MAQKTATMIPATSPPDTLHRFLKSGNPTGSRLLVKSAPTLSRRRSAAVPDSGAAATDTAKPAAP</sequence>
<protein>
    <submittedName>
        <fullName evidence="2">Uncharacterized protein</fullName>
    </submittedName>
</protein>
<gene>
    <name evidence="2" type="ORF">GCM10010302_34030</name>
</gene>
<feature type="region of interest" description="Disordered" evidence="1">
    <location>
        <begin position="24"/>
        <end position="64"/>
    </location>
</feature>
<comment type="caution">
    <text evidence="2">The sequence shown here is derived from an EMBL/GenBank/DDBJ whole genome shotgun (WGS) entry which is preliminary data.</text>
</comment>
<keyword evidence="3" id="KW-1185">Reference proteome</keyword>
<dbReference type="Proteomes" id="UP001501867">
    <property type="component" value="Unassembled WGS sequence"/>
</dbReference>
<name>A0ABN0VEE2_9ACTN</name>
<evidence type="ECO:0000313" key="3">
    <source>
        <dbReference type="Proteomes" id="UP001501867"/>
    </source>
</evidence>
<evidence type="ECO:0000256" key="1">
    <source>
        <dbReference type="SAM" id="MobiDB-lite"/>
    </source>
</evidence>
<accession>A0ABN0VEE2</accession>